<keyword evidence="2" id="KW-1185">Reference proteome</keyword>
<protein>
    <submittedName>
        <fullName evidence="1">Uncharacterized protein</fullName>
    </submittedName>
</protein>
<evidence type="ECO:0000313" key="2">
    <source>
        <dbReference type="Proteomes" id="UP000652761"/>
    </source>
</evidence>
<accession>A0A843U843</accession>
<comment type="caution">
    <text evidence="1">The sequence shown here is derived from an EMBL/GenBank/DDBJ whole genome shotgun (WGS) entry which is preliminary data.</text>
</comment>
<sequence>MFSHELDICFSYSVPTAAKTLHHVGVVSGRMVRVILANKPEVSSSRVRLCLGK</sequence>
<dbReference type="Proteomes" id="UP000652761">
    <property type="component" value="Unassembled WGS sequence"/>
</dbReference>
<gene>
    <name evidence="1" type="ORF">Taro_012089</name>
</gene>
<reference evidence="1" key="1">
    <citation type="submission" date="2017-07" db="EMBL/GenBank/DDBJ databases">
        <title>Taro Niue Genome Assembly and Annotation.</title>
        <authorList>
            <person name="Atibalentja N."/>
            <person name="Keating K."/>
            <person name="Fields C.J."/>
        </authorList>
    </citation>
    <scope>NUCLEOTIDE SEQUENCE</scope>
    <source>
        <strain evidence="1">Niue_2</strain>
        <tissue evidence="1">Leaf</tissue>
    </source>
</reference>
<dbReference type="EMBL" id="NMUH01000469">
    <property type="protein sequence ID" value="MQL79661.1"/>
    <property type="molecule type" value="Genomic_DNA"/>
</dbReference>
<evidence type="ECO:0000313" key="1">
    <source>
        <dbReference type="EMBL" id="MQL79661.1"/>
    </source>
</evidence>
<name>A0A843U843_COLES</name>
<organism evidence="1 2">
    <name type="scientific">Colocasia esculenta</name>
    <name type="common">Wild taro</name>
    <name type="synonym">Arum esculentum</name>
    <dbReference type="NCBI Taxonomy" id="4460"/>
    <lineage>
        <taxon>Eukaryota</taxon>
        <taxon>Viridiplantae</taxon>
        <taxon>Streptophyta</taxon>
        <taxon>Embryophyta</taxon>
        <taxon>Tracheophyta</taxon>
        <taxon>Spermatophyta</taxon>
        <taxon>Magnoliopsida</taxon>
        <taxon>Liliopsida</taxon>
        <taxon>Araceae</taxon>
        <taxon>Aroideae</taxon>
        <taxon>Colocasieae</taxon>
        <taxon>Colocasia</taxon>
    </lineage>
</organism>
<proteinExistence type="predicted"/>
<dbReference type="AlphaFoldDB" id="A0A843U843"/>